<organism evidence="1 2">
    <name type="scientific">Paraflavisolibacter caeni</name>
    <dbReference type="NCBI Taxonomy" id="2982496"/>
    <lineage>
        <taxon>Bacteria</taxon>
        <taxon>Pseudomonadati</taxon>
        <taxon>Bacteroidota</taxon>
        <taxon>Chitinophagia</taxon>
        <taxon>Chitinophagales</taxon>
        <taxon>Chitinophagaceae</taxon>
        <taxon>Paraflavisolibacter</taxon>
    </lineage>
</organism>
<keyword evidence="2" id="KW-1185">Reference proteome</keyword>
<reference evidence="1" key="2">
    <citation type="submission" date="2023-04" db="EMBL/GenBank/DDBJ databases">
        <title>Paracnuella aquatica gen. nov., sp. nov., a member of the family Chitinophagaceae isolated from a hot spring.</title>
        <authorList>
            <person name="Wang C."/>
        </authorList>
    </citation>
    <scope>NUCLEOTIDE SEQUENCE</scope>
    <source>
        <strain evidence="1">LB-8</strain>
    </source>
</reference>
<reference evidence="1" key="1">
    <citation type="submission" date="2022-09" db="EMBL/GenBank/DDBJ databases">
        <authorList>
            <person name="Yuan C."/>
            <person name="Ke Z."/>
        </authorList>
    </citation>
    <scope>NUCLEOTIDE SEQUENCE</scope>
    <source>
        <strain evidence="1">LB-8</strain>
    </source>
</reference>
<evidence type="ECO:0000313" key="2">
    <source>
        <dbReference type="Proteomes" id="UP001155483"/>
    </source>
</evidence>
<name>A0A9X2XV38_9BACT</name>
<accession>A0A9X2XV38</accession>
<dbReference type="RefSeq" id="WP_279297300.1">
    <property type="nucleotide sequence ID" value="NZ_JAOTIF010000008.1"/>
</dbReference>
<dbReference type="EMBL" id="JAOTIF010000008">
    <property type="protein sequence ID" value="MCU7549859.1"/>
    <property type="molecule type" value="Genomic_DNA"/>
</dbReference>
<dbReference type="AlphaFoldDB" id="A0A9X2XV38"/>
<evidence type="ECO:0000313" key="1">
    <source>
        <dbReference type="EMBL" id="MCU7549859.1"/>
    </source>
</evidence>
<dbReference type="Proteomes" id="UP001155483">
    <property type="component" value="Unassembled WGS sequence"/>
</dbReference>
<comment type="caution">
    <text evidence="1">The sequence shown here is derived from an EMBL/GenBank/DDBJ whole genome shotgun (WGS) entry which is preliminary data.</text>
</comment>
<sequence>MKNIKYLLIILLFISCNKKVELQDVFTSSEVINAMLPADGSSTTEVKVELPVDSDPSKRGVVFSASNGSIVGAQQGKLVVKANFENGKLIAKATFKSSLKPGDASVTIIPEQQSAYKDFNITKKITLQPSLPHTVKLEYSTPAIRNNYQSEIFLRAMVYNDMGKGVSEGVEVKFDEYTEPLTPFSGRYRYSNKGTTSGDSSSVSTFFSVGNIPANINFFVKAEVFENGNPTGKSDVIQLTVIN</sequence>
<gene>
    <name evidence="1" type="ORF">OCK74_12075</name>
</gene>
<proteinExistence type="predicted"/>
<protein>
    <submittedName>
        <fullName evidence="1">Ig-like domain-containing protein</fullName>
    </submittedName>
</protein>
<dbReference type="PROSITE" id="PS51257">
    <property type="entry name" value="PROKAR_LIPOPROTEIN"/>
    <property type="match status" value="1"/>
</dbReference>